<feature type="compositionally biased region" description="Basic and acidic residues" evidence="3">
    <location>
        <begin position="388"/>
        <end position="398"/>
    </location>
</feature>
<keyword evidence="2" id="KW-0677">Repeat</keyword>
<evidence type="ECO:0000256" key="1">
    <source>
        <dbReference type="ARBA" id="ARBA00022614"/>
    </source>
</evidence>
<keyword evidence="5" id="KW-1185">Reference proteome</keyword>
<dbReference type="Pfam" id="PF00560">
    <property type="entry name" value="LRR_1"/>
    <property type="match status" value="1"/>
</dbReference>
<dbReference type="PANTHER" id="PTHR48051">
    <property type="match status" value="1"/>
</dbReference>
<dbReference type="InParanoid" id="A0A1Y1Z5W5"/>
<dbReference type="InterPro" id="IPR003591">
    <property type="entry name" value="Leu-rich_rpt_typical-subtyp"/>
</dbReference>
<sequence>MTSRPGTNRTLASRSSTSRFANSGNKPWQRSGTIGGQVAPEDASKVFEKVTQQARASGILNLAGRFLDHIPDEVWNMYNVDPKKVDLDFNNSDRWWESVELTKFFANDNLLKELDARIGHFEALTVLDLHNNQLKELPNEMSQLNRLCLLNLAGNELEALPEFIFDLPLVELHLQRNKLSSSLDGLERLSKLSILDLSDNSIDSIPENIGQLKSLRKLNLTKNKLTSLPTSLSDITSLSELEVKENSLTQIFNKPATLSKLLRLDLSRNKLTGFIDELNFPILKELLCAGNNIKSLGNLLVGTPALHILDLQNNSLDSFPPNLFELKEIKVLDFRNNYLSQLPLELCHLTTLQTVYYDGNPLKNFPRAKSTADLLHTLEIRLLAQERAQNKTEKKDTVETAPSNESRPKALNEKQVIDRNIETQTAPKASPTHNTLVSRLTTQQISARTLDLTKNSLTNLEESSIADLTFSPIHIKLDFNALTTVPTVIFNYFETLTTLTLTHNKITEFPIPSHTLPALRSLDLSHNLITSIPLETEAFPALAELYLNFNRIAGTFPAKLPFPNLSILEVSSNKLDAFQPDAFHGLVQLDLSNNNIARVPPELGLIDTITRLQLEGNVFRVPRYELLQKGTQEIMSYLKSRVAK</sequence>
<dbReference type="AlphaFoldDB" id="A0A1Y1Z5W5"/>
<name>A0A1Y1Z5W5_9FUNG</name>
<dbReference type="PROSITE" id="PS51450">
    <property type="entry name" value="LRR"/>
    <property type="match status" value="5"/>
</dbReference>
<dbReference type="GO" id="GO:0005737">
    <property type="term" value="C:cytoplasm"/>
    <property type="evidence" value="ECO:0007669"/>
    <property type="project" value="TreeGrafter"/>
</dbReference>
<accession>A0A1Y1Z5W5</accession>
<organism evidence="4 5">
    <name type="scientific">Basidiobolus meristosporus CBS 931.73</name>
    <dbReference type="NCBI Taxonomy" id="1314790"/>
    <lineage>
        <taxon>Eukaryota</taxon>
        <taxon>Fungi</taxon>
        <taxon>Fungi incertae sedis</taxon>
        <taxon>Zoopagomycota</taxon>
        <taxon>Entomophthoromycotina</taxon>
        <taxon>Basidiobolomycetes</taxon>
        <taxon>Basidiobolales</taxon>
        <taxon>Basidiobolaceae</taxon>
        <taxon>Basidiobolus</taxon>
    </lineage>
</organism>
<dbReference type="Pfam" id="PF13855">
    <property type="entry name" value="LRR_8"/>
    <property type="match status" value="4"/>
</dbReference>
<dbReference type="OrthoDB" id="660555at2759"/>
<dbReference type="EMBL" id="MCFE01000023">
    <property type="protein sequence ID" value="ORY05630.1"/>
    <property type="molecule type" value="Genomic_DNA"/>
</dbReference>
<evidence type="ECO:0000313" key="4">
    <source>
        <dbReference type="EMBL" id="ORY05630.1"/>
    </source>
</evidence>
<keyword evidence="1" id="KW-0433">Leucine-rich repeat</keyword>
<protein>
    <submittedName>
        <fullName evidence="4">L domain-like protein</fullName>
    </submittedName>
</protein>
<feature type="region of interest" description="Disordered" evidence="3">
    <location>
        <begin position="1"/>
        <end position="37"/>
    </location>
</feature>
<dbReference type="STRING" id="1314790.A0A1Y1Z5W5"/>
<feature type="region of interest" description="Disordered" evidence="3">
    <location>
        <begin position="386"/>
        <end position="409"/>
    </location>
</feature>
<dbReference type="PRINTS" id="PR00019">
    <property type="entry name" value="LEURICHRPT"/>
</dbReference>
<dbReference type="SUPFAM" id="SSF52058">
    <property type="entry name" value="L domain-like"/>
    <property type="match status" value="2"/>
</dbReference>
<dbReference type="InterPro" id="IPR032675">
    <property type="entry name" value="LRR_dom_sf"/>
</dbReference>
<dbReference type="InterPro" id="IPR050216">
    <property type="entry name" value="LRR_domain-containing"/>
</dbReference>
<dbReference type="InterPro" id="IPR001611">
    <property type="entry name" value="Leu-rich_rpt"/>
</dbReference>
<proteinExistence type="predicted"/>
<evidence type="ECO:0000256" key="2">
    <source>
        <dbReference type="ARBA" id="ARBA00022737"/>
    </source>
</evidence>
<dbReference type="Proteomes" id="UP000193498">
    <property type="component" value="Unassembled WGS sequence"/>
</dbReference>
<dbReference type="PANTHER" id="PTHR48051:SF1">
    <property type="entry name" value="RAS SUPPRESSOR PROTEIN 1"/>
    <property type="match status" value="1"/>
</dbReference>
<dbReference type="SMART" id="SM00369">
    <property type="entry name" value="LRR_TYP"/>
    <property type="match status" value="11"/>
</dbReference>
<evidence type="ECO:0000256" key="3">
    <source>
        <dbReference type="SAM" id="MobiDB-lite"/>
    </source>
</evidence>
<dbReference type="SMART" id="SM00365">
    <property type="entry name" value="LRR_SD22"/>
    <property type="match status" value="5"/>
</dbReference>
<comment type="caution">
    <text evidence="4">The sequence shown here is derived from an EMBL/GenBank/DDBJ whole genome shotgun (WGS) entry which is preliminary data.</text>
</comment>
<dbReference type="Gene3D" id="3.80.10.10">
    <property type="entry name" value="Ribonuclease Inhibitor"/>
    <property type="match status" value="2"/>
</dbReference>
<feature type="compositionally biased region" description="Polar residues" evidence="3">
    <location>
        <begin position="1"/>
        <end position="32"/>
    </location>
</feature>
<reference evidence="4 5" key="1">
    <citation type="submission" date="2016-07" db="EMBL/GenBank/DDBJ databases">
        <title>Pervasive Adenine N6-methylation of Active Genes in Fungi.</title>
        <authorList>
            <consortium name="DOE Joint Genome Institute"/>
            <person name="Mondo S.J."/>
            <person name="Dannebaum R.O."/>
            <person name="Kuo R.C."/>
            <person name="Labutti K."/>
            <person name="Haridas S."/>
            <person name="Kuo A."/>
            <person name="Salamov A."/>
            <person name="Ahrendt S.R."/>
            <person name="Lipzen A."/>
            <person name="Sullivan W."/>
            <person name="Andreopoulos W.B."/>
            <person name="Clum A."/>
            <person name="Lindquist E."/>
            <person name="Daum C."/>
            <person name="Ramamoorthy G.K."/>
            <person name="Gryganskyi A."/>
            <person name="Culley D."/>
            <person name="Magnuson J.K."/>
            <person name="James T.Y."/>
            <person name="O'Malley M.A."/>
            <person name="Stajich J.E."/>
            <person name="Spatafora J.W."/>
            <person name="Visel A."/>
            <person name="Grigoriev I.V."/>
        </authorList>
    </citation>
    <scope>NUCLEOTIDE SEQUENCE [LARGE SCALE GENOMIC DNA]</scope>
    <source>
        <strain evidence="4 5">CBS 931.73</strain>
    </source>
</reference>
<evidence type="ECO:0000313" key="5">
    <source>
        <dbReference type="Proteomes" id="UP000193498"/>
    </source>
</evidence>
<dbReference type="SMART" id="SM00364">
    <property type="entry name" value="LRR_BAC"/>
    <property type="match status" value="6"/>
</dbReference>
<gene>
    <name evidence="4" type="ORF">K493DRAFT_310883</name>
</gene>